<dbReference type="GO" id="GO:0046933">
    <property type="term" value="F:proton-transporting ATP synthase activity, rotational mechanism"/>
    <property type="evidence" value="ECO:0007669"/>
    <property type="project" value="UniProtKB-UniRule"/>
</dbReference>
<keyword evidence="2 4" id="KW-0813">Transport</keyword>
<dbReference type="GO" id="GO:0033178">
    <property type="term" value="C:proton-transporting two-sector ATPase complex, catalytic domain"/>
    <property type="evidence" value="ECO:0007669"/>
    <property type="project" value="InterPro"/>
</dbReference>
<comment type="similarity">
    <text evidence="1 4">Belongs to the V-ATPase E subunit family.</text>
</comment>
<dbReference type="GO" id="GO:0005524">
    <property type="term" value="F:ATP binding"/>
    <property type="evidence" value="ECO:0007669"/>
    <property type="project" value="UniProtKB-UniRule"/>
</dbReference>
<organism evidence="6 7">
    <name type="scientific">Clostridium saccharobutylicum DSM 13864</name>
    <dbReference type="NCBI Taxonomy" id="1345695"/>
    <lineage>
        <taxon>Bacteria</taxon>
        <taxon>Bacillati</taxon>
        <taxon>Bacillota</taxon>
        <taxon>Clostridia</taxon>
        <taxon>Eubacteriales</taxon>
        <taxon>Clostridiaceae</taxon>
        <taxon>Clostridium</taxon>
    </lineage>
</organism>
<dbReference type="HAMAP" id="MF_00311">
    <property type="entry name" value="ATP_synth_E_arch"/>
    <property type="match status" value="1"/>
</dbReference>
<evidence type="ECO:0000256" key="4">
    <source>
        <dbReference type="HAMAP-Rule" id="MF_00311"/>
    </source>
</evidence>
<dbReference type="eggNOG" id="COG1390">
    <property type="taxonomic scope" value="Bacteria"/>
</dbReference>
<dbReference type="Pfam" id="PF01991">
    <property type="entry name" value="vATP-synt_E"/>
    <property type="match status" value="1"/>
</dbReference>
<dbReference type="Gene3D" id="1.20.5.620">
    <property type="entry name" value="F1F0 ATP synthase subunit B, membrane domain"/>
    <property type="match status" value="1"/>
</dbReference>
<dbReference type="AlphaFoldDB" id="U5MX73"/>
<dbReference type="InterPro" id="IPR002842">
    <property type="entry name" value="ATPase_V1_Esu"/>
</dbReference>
<keyword evidence="4" id="KW-0375">Hydrogen ion transport</keyword>
<evidence type="ECO:0000256" key="2">
    <source>
        <dbReference type="ARBA" id="ARBA00022448"/>
    </source>
</evidence>
<gene>
    <name evidence="4 6" type="primary">atpE</name>
    <name evidence="6" type="ORF">CLSA_c30810</name>
</gene>
<proteinExistence type="inferred from homology"/>
<keyword evidence="5" id="KW-0175">Coiled coil</keyword>
<dbReference type="EMBL" id="CP006721">
    <property type="protein sequence ID" value="AGX44047.1"/>
    <property type="molecule type" value="Genomic_DNA"/>
</dbReference>
<keyword evidence="3 4" id="KW-0406">Ion transport</keyword>
<name>U5MX73_CLOSA</name>
<dbReference type="Gene3D" id="3.30.2320.30">
    <property type="entry name" value="ATP synthase, E subunit, C-terminal"/>
    <property type="match status" value="1"/>
</dbReference>
<dbReference type="GO" id="GO:0046961">
    <property type="term" value="F:proton-transporting ATPase activity, rotational mechanism"/>
    <property type="evidence" value="ECO:0007669"/>
    <property type="project" value="InterPro"/>
</dbReference>
<evidence type="ECO:0000256" key="5">
    <source>
        <dbReference type="SAM" id="Coils"/>
    </source>
</evidence>
<dbReference type="GO" id="GO:0042777">
    <property type="term" value="P:proton motive force-driven plasma membrane ATP synthesis"/>
    <property type="evidence" value="ECO:0007669"/>
    <property type="project" value="UniProtKB-UniRule"/>
</dbReference>
<dbReference type="Proteomes" id="UP000017118">
    <property type="component" value="Chromosome"/>
</dbReference>
<feature type="coiled-coil region" evidence="5">
    <location>
        <begin position="33"/>
        <end position="64"/>
    </location>
</feature>
<evidence type="ECO:0000256" key="3">
    <source>
        <dbReference type="ARBA" id="ARBA00023065"/>
    </source>
</evidence>
<dbReference type="HOGENOM" id="CLU_105846_0_0_9"/>
<dbReference type="SUPFAM" id="SSF160527">
    <property type="entry name" value="V-type ATPase subunit E-like"/>
    <property type="match status" value="1"/>
</dbReference>
<dbReference type="InterPro" id="IPR038495">
    <property type="entry name" value="ATPase_E_C"/>
</dbReference>
<comment type="function">
    <text evidence="4">Produces ATP from ADP in the presence of a proton gradient across the membrane.</text>
</comment>
<protein>
    <recommendedName>
        <fullName evidence="4">V-type proton ATPase subunit E</fullName>
    </recommendedName>
    <alternativeName>
        <fullName evidence="4">V-ATPase subunit E</fullName>
    </alternativeName>
</protein>
<dbReference type="KEGG" id="csb:CLSA_c30810"/>
<sequence>MKKITDQRCVEYFVPDKDVNIMSNINNLTSKIMKDAEDKKTSILAQAEDEKRKIINKKQQEAYENEVVIIEKAKKEAIYKKERIISGAKLQARNKKLESKQKVIKEIFDLSIQTLCDLSDDDFKEFVKDSILNMDICGEHNLILNDYGKKMIDEDFLIQINNELKSKVIVILSEETRNFMGGFILEKNGIEVNCTFEALVNSLKDDLRAEIAQVLLS</sequence>
<dbReference type="PATRIC" id="fig|1345695.3.peg.3060"/>
<accession>U5MX73</accession>
<evidence type="ECO:0000256" key="1">
    <source>
        <dbReference type="ARBA" id="ARBA00005901"/>
    </source>
</evidence>
<keyword evidence="4" id="KW-0066">ATP synthesis</keyword>
<evidence type="ECO:0000313" key="7">
    <source>
        <dbReference type="Proteomes" id="UP000017118"/>
    </source>
</evidence>
<evidence type="ECO:0000313" key="6">
    <source>
        <dbReference type="EMBL" id="AGX44047.1"/>
    </source>
</evidence>
<reference evidence="6 7" key="1">
    <citation type="journal article" date="2013" name="Genome Announc.">
        <title>Complete Genome Sequence of the Solvent Producer Clostridium saccharobutylicum NCP262 (DSM 13864).</title>
        <authorList>
            <person name="Poehlein A."/>
            <person name="Hartwich K."/>
            <person name="Krabben P."/>
            <person name="Ehrenreich A."/>
            <person name="Liebl W."/>
            <person name="Durre P."/>
            <person name="Gottschalk G."/>
            <person name="Daniel R."/>
        </authorList>
    </citation>
    <scope>NUCLEOTIDE SEQUENCE [LARGE SCALE GENOMIC DNA]</scope>
    <source>
        <strain evidence="6">DSM 13864</strain>
    </source>
</reference>
<keyword evidence="7" id="KW-1185">Reference proteome</keyword>